<evidence type="ECO:0000313" key="1">
    <source>
        <dbReference type="EMBL" id="SMQ62248.1"/>
    </source>
</evidence>
<accession>A0A1Y6EHZ4</accession>
<sequence length="35" mass="3997">MSTYRIQGATGQWEVLIGLAIQQRAGFTAQAEKWW</sequence>
<name>A0A1Y6EHZ4_9SPHN</name>
<reference evidence="2" key="1">
    <citation type="submission" date="2017-04" db="EMBL/GenBank/DDBJ databases">
        <authorList>
            <person name="Varghese N."/>
            <person name="Submissions S."/>
        </authorList>
    </citation>
    <scope>NUCLEOTIDE SEQUENCE [LARGE SCALE GENOMIC DNA]</scope>
</reference>
<gene>
    <name evidence="1" type="ORF">SAMN06297468_0673</name>
</gene>
<evidence type="ECO:0000313" key="2">
    <source>
        <dbReference type="Proteomes" id="UP000194420"/>
    </source>
</evidence>
<organism evidence="1 2">
    <name type="scientific">Altererythrobacter xiamenensis</name>
    <dbReference type="NCBI Taxonomy" id="1316679"/>
    <lineage>
        <taxon>Bacteria</taxon>
        <taxon>Pseudomonadati</taxon>
        <taxon>Pseudomonadota</taxon>
        <taxon>Alphaproteobacteria</taxon>
        <taxon>Sphingomonadales</taxon>
        <taxon>Erythrobacteraceae</taxon>
        <taxon>Altererythrobacter</taxon>
    </lineage>
</organism>
<dbReference type="Proteomes" id="UP000194420">
    <property type="component" value="Unassembled WGS sequence"/>
</dbReference>
<dbReference type="AlphaFoldDB" id="A0A1Y6EHZ4"/>
<protein>
    <submittedName>
        <fullName evidence="1">Uncharacterized protein</fullName>
    </submittedName>
</protein>
<dbReference type="EMBL" id="FXWG01000001">
    <property type="protein sequence ID" value="SMQ62248.1"/>
    <property type="molecule type" value="Genomic_DNA"/>
</dbReference>
<proteinExistence type="predicted"/>
<keyword evidence="2" id="KW-1185">Reference proteome</keyword>